<evidence type="ECO:0000256" key="1">
    <source>
        <dbReference type="SAM" id="MobiDB-lite"/>
    </source>
</evidence>
<dbReference type="EMBL" id="CAJHJT010000056">
    <property type="protein sequence ID" value="CAD7013503.1"/>
    <property type="molecule type" value="Genomic_DNA"/>
</dbReference>
<comment type="caution">
    <text evidence="2">The sequence shown here is derived from an EMBL/GenBank/DDBJ whole genome shotgun (WGS) entry which is preliminary data.</text>
</comment>
<protein>
    <submittedName>
        <fullName evidence="2">(Mediterranean fruit fly) hypothetical protein</fullName>
    </submittedName>
</protein>
<feature type="compositionally biased region" description="Basic and acidic residues" evidence="1">
    <location>
        <begin position="65"/>
        <end position="80"/>
    </location>
</feature>
<feature type="non-terminal residue" evidence="2">
    <location>
        <position position="1"/>
    </location>
</feature>
<accession>A0A811VH63</accession>
<dbReference type="AlphaFoldDB" id="A0A811VH63"/>
<dbReference type="Proteomes" id="UP000606786">
    <property type="component" value="Unassembled WGS sequence"/>
</dbReference>
<evidence type="ECO:0000313" key="3">
    <source>
        <dbReference type="Proteomes" id="UP000606786"/>
    </source>
</evidence>
<feature type="region of interest" description="Disordered" evidence="1">
    <location>
        <begin position="52"/>
        <end position="80"/>
    </location>
</feature>
<evidence type="ECO:0000313" key="2">
    <source>
        <dbReference type="EMBL" id="CAD7013503.1"/>
    </source>
</evidence>
<name>A0A811VH63_CERCA</name>
<organism evidence="2 3">
    <name type="scientific">Ceratitis capitata</name>
    <name type="common">Mediterranean fruit fly</name>
    <name type="synonym">Tephritis capitata</name>
    <dbReference type="NCBI Taxonomy" id="7213"/>
    <lineage>
        <taxon>Eukaryota</taxon>
        <taxon>Metazoa</taxon>
        <taxon>Ecdysozoa</taxon>
        <taxon>Arthropoda</taxon>
        <taxon>Hexapoda</taxon>
        <taxon>Insecta</taxon>
        <taxon>Pterygota</taxon>
        <taxon>Neoptera</taxon>
        <taxon>Endopterygota</taxon>
        <taxon>Diptera</taxon>
        <taxon>Brachycera</taxon>
        <taxon>Muscomorpha</taxon>
        <taxon>Tephritoidea</taxon>
        <taxon>Tephritidae</taxon>
        <taxon>Ceratitis</taxon>
        <taxon>Ceratitis</taxon>
    </lineage>
</organism>
<gene>
    <name evidence="2" type="ORF">CCAP1982_LOCUS21563</name>
</gene>
<keyword evidence="3" id="KW-1185">Reference proteome</keyword>
<reference evidence="2" key="1">
    <citation type="submission" date="2020-11" db="EMBL/GenBank/DDBJ databases">
        <authorList>
            <person name="Whitehead M."/>
        </authorList>
    </citation>
    <scope>NUCLEOTIDE SEQUENCE</scope>
    <source>
        <strain evidence="2">EGII</strain>
    </source>
</reference>
<proteinExistence type="predicted"/>
<sequence>EAQHVETVNPNLQMTILGKAFHYPTITSSNSVRDVGERVELNIASQQVAKTVSQWGESRPPTARPCDRPQYLRDEIDTER</sequence>